<organism evidence="8">
    <name type="scientific">Araucaria cunninghamii</name>
    <name type="common">Hoop pine</name>
    <name type="synonym">Moreton Bay pine</name>
    <dbReference type="NCBI Taxonomy" id="56994"/>
    <lineage>
        <taxon>Eukaryota</taxon>
        <taxon>Viridiplantae</taxon>
        <taxon>Streptophyta</taxon>
        <taxon>Embryophyta</taxon>
        <taxon>Tracheophyta</taxon>
        <taxon>Spermatophyta</taxon>
        <taxon>Pinopsida</taxon>
        <taxon>Pinidae</taxon>
        <taxon>Conifers II</taxon>
        <taxon>Araucariales</taxon>
        <taxon>Araucariaceae</taxon>
        <taxon>Araucaria</taxon>
    </lineage>
</organism>
<accession>A0A0D6QT65</accession>
<dbReference type="InterPro" id="IPR045210">
    <property type="entry name" value="RING-Ubox_PUB"/>
</dbReference>
<proteinExistence type="predicted"/>
<dbReference type="SUPFAM" id="SSF57850">
    <property type="entry name" value="RING/U-box"/>
    <property type="match status" value="1"/>
</dbReference>
<dbReference type="AlphaFoldDB" id="A0A0D6QT65"/>
<dbReference type="PANTHER" id="PTHR22849">
    <property type="entry name" value="WDSAM1 PROTEIN"/>
    <property type="match status" value="1"/>
</dbReference>
<evidence type="ECO:0000256" key="4">
    <source>
        <dbReference type="ARBA" id="ARBA00022679"/>
    </source>
</evidence>
<evidence type="ECO:0000256" key="6">
    <source>
        <dbReference type="PROSITE-ProRule" id="PRU00259"/>
    </source>
</evidence>
<dbReference type="Pfam" id="PF04564">
    <property type="entry name" value="U-box"/>
    <property type="match status" value="1"/>
</dbReference>
<protein>
    <recommendedName>
        <fullName evidence="3">RING-type E3 ubiquitin transferase</fullName>
        <ecNumber evidence="3">2.3.2.27</ecNumber>
    </recommendedName>
</protein>
<evidence type="ECO:0000256" key="3">
    <source>
        <dbReference type="ARBA" id="ARBA00012483"/>
    </source>
</evidence>
<name>A0A0D6QT65_ARACU</name>
<evidence type="ECO:0000313" key="8">
    <source>
        <dbReference type="EMBL" id="JAG93704.1"/>
    </source>
</evidence>
<evidence type="ECO:0000259" key="7">
    <source>
        <dbReference type="PROSITE" id="PS51698"/>
    </source>
</evidence>
<evidence type="ECO:0000256" key="2">
    <source>
        <dbReference type="ARBA" id="ARBA00004906"/>
    </source>
</evidence>
<dbReference type="SMART" id="SM00504">
    <property type="entry name" value="Ubox"/>
    <property type="match status" value="1"/>
</dbReference>
<dbReference type="SUPFAM" id="SSF48371">
    <property type="entry name" value="ARM repeat"/>
    <property type="match status" value="1"/>
</dbReference>
<dbReference type="InterPro" id="IPR016024">
    <property type="entry name" value="ARM-type_fold"/>
</dbReference>
<dbReference type="InterPro" id="IPR000225">
    <property type="entry name" value="Armadillo"/>
</dbReference>
<feature type="domain" description="U-box" evidence="7">
    <location>
        <begin position="14"/>
        <end position="88"/>
    </location>
</feature>
<dbReference type="Gene3D" id="1.25.10.10">
    <property type="entry name" value="Leucine-rich Repeat Variant"/>
    <property type="match status" value="1"/>
</dbReference>
<dbReference type="GO" id="GO:0061630">
    <property type="term" value="F:ubiquitin protein ligase activity"/>
    <property type="evidence" value="ECO:0007669"/>
    <property type="project" value="UniProtKB-EC"/>
</dbReference>
<dbReference type="InterPro" id="IPR003613">
    <property type="entry name" value="Ubox_domain"/>
</dbReference>
<dbReference type="PROSITE" id="PS51698">
    <property type="entry name" value="U_BOX"/>
    <property type="match status" value="1"/>
</dbReference>
<dbReference type="InterPro" id="IPR058678">
    <property type="entry name" value="ARM_PUB"/>
</dbReference>
<dbReference type="InterPro" id="IPR011989">
    <property type="entry name" value="ARM-like"/>
</dbReference>
<dbReference type="InterPro" id="IPR013083">
    <property type="entry name" value="Znf_RING/FYVE/PHD"/>
</dbReference>
<dbReference type="Gene3D" id="3.30.40.10">
    <property type="entry name" value="Zinc/RING finger domain, C3HC4 (zinc finger)"/>
    <property type="match status" value="1"/>
</dbReference>
<comment type="catalytic activity">
    <reaction evidence="1">
        <text>S-ubiquitinyl-[E2 ubiquitin-conjugating enzyme]-L-cysteine + [acceptor protein]-L-lysine = [E2 ubiquitin-conjugating enzyme]-L-cysteine + N(6)-ubiquitinyl-[acceptor protein]-L-lysine.</text>
        <dbReference type="EC" id="2.3.2.27"/>
    </reaction>
</comment>
<dbReference type="Pfam" id="PF25598">
    <property type="entry name" value="ARM_PUB"/>
    <property type="match status" value="1"/>
</dbReference>
<dbReference type="EMBL" id="GCKF01045889">
    <property type="protein sequence ID" value="JAG93704.1"/>
    <property type="molecule type" value="Transcribed_RNA"/>
</dbReference>
<dbReference type="FunFam" id="3.30.40.10:FF:000442">
    <property type="entry name" value="RING-type E3 ubiquitin transferase"/>
    <property type="match status" value="1"/>
</dbReference>
<dbReference type="EC" id="2.3.2.27" evidence="3"/>
<dbReference type="CDD" id="cd16664">
    <property type="entry name" value="RING-Ubox_PUB"/>
    <property type="match status" value="1"/>
</dbReference>
<dbReference type="PANTHER" id="PTHR22849:SF163">
    <property type="entry name" value="U-BOX DOMAIN-CONTAINING PROTEIN"/>
    <property type="match status" value="1"/>
</dbReference>
<dbReference type="PROSITE" id="PS50176">
    <property type="entry name" value="ARM_REPEAT"/>
    <property type="match status" value="1"/>
</dbReference>
<comment type="pathway">
    <text evidence="2">Protein modification; protein ubiquitination.</text>
</comment>
<sequence>MPSQQNRDSQTPMAVPALFKCPISLELMTDPVSLCTGVTYERASIEKWLDEGNNMCPATGQVLRDQELIPNHTLRSLIHKWCQANAFCTMQTPEPPAEPVTVRQMLREIDEHTPRRLETLRRVKNLAKGERNRRCLKSQGTLPVLIRVLERFRPTDAEHDGQAVQEAVEAIGCFSFSVDDAVTRRDLTRPPVIRTLEWVLLKGDLESRMRVAALVEKVAADDKTAAREIGTEDGITDGLLTLFQQNLTCPTVVECSLKALLSLCSAIKCRARIAGAEGAVQALVELLPDAERVVKEQALAVLEALCSTSEGRSAIMAHALSMPTVVKSLLAVSDIATDYGVSILLAICFNCGEEQVLTDVVEMGTFEKLLILLQMKCGQRTKHTANQLLRILSPLRERDSYIHSSSSLQF</sequence>
<dbReference type="EMBL" id="GCKF01045890">
    <property type="protein sequence ID" value="JAG93703.1"/>
    <property type="molecule type" value="Transcribed_RNA"/>
</dbReference>
<evidence type="ECO:0000256" key="5">
    <source>
        <dbReference type="ARBA" id="ARBA00022786"/>
    </source>
</evidence>
<dbReference type="InterPro" id="IPR045185">
    <property type="entry name" value="PUB22/23/24-like"/>
</dbReference>
<keyword evidence="4" id="KW-0808">Transferase</keyword>
<evidence type="ECO:0000256" key="1">
    <source>
        <dbReference type="ARBA" id="ARBA00000900"/>
    </source>
</evidence>
<feature type="repeat" description="ARM" evidence="6">
    <location>
        <begin position="278"/>
        <end position="320"/>
    </location>
</feature>
<dbReference type="GO" id="GO:0016567">
    <property type="term" value="P:protein ubiquitination"/>
    <property type="evidence" value="ECO:0007669"/>
    <property type="project" value="UniProtKB-UniPathway"/>
</dbReference>
<reference evidence="8" key="1">
    <citation type="submission" date="2015-03" db="EMBL/GenBank/DDBJ databases">
        <title>A transcriptome of Araucaria cunninghamii, an australian fine timber species.</title>
        <authorList>
            <person name="Jing Yi C.J.Y."/>
            <person name="Yin San L.Y.S."/>
            <person name="Abdul Karim S.S."/>
            <person name="Wan Azmi N.N."/>
            <person name="Hercus R.R."/>
            <person name="Croft L.L."/>
        </authorList>
    </citation>
    <scope>NUCLEOTIDE SEQUENCE</scope>
    <source>
        <strain evidence="8">MI0301</strain>
        <tissue evidence="8">Leaf</tissue>
    </source>
</reference>
<dbReference type="UniPathway" id="UPA00143"/>
<keyword evidence="5" id="KW-0833">Ubl conjugation pathway</keyword>